<dbReference type="EMBL" id="VSSQ01091239">
    <property type="protein sequence ID" value="MPN36862.1"/>
    <property type="molecule type" value="Genomic_DNA"/>
</dbReference>
<dbReference type="PANTHER" id="PTHR35798">
    <property type="entry name" value="CELL DIVISION PROTEIN SEPF"/>
    <property type="match status" value="1"/>
</dbReference>
<dbReference type="InterPro" id="IPR007561">
    <property type="entry name" value="Cell_div_SepF/SepF-rel"/>
</dbReference>
<dbReference type="InterPro" id="IPR038594">
    <property type="entry name" value="SepF-like_sf"/>
</dbReference>
<keyword evidence="2" id="KW-0717">Septation</keyword>
<dbReference type="Pfam" id="PF04472">
    <property type="entry name" value="SepF"/>
    <property type="match status" value="1"/>
</dbReference>
<sequence>MTGGLIHKLTNFLMPIEETEVQASENLLARPNLTVHSNAATDLKLFIATPKSFDDAKVLADRLKAKEAIIVNYEHVDQATQQRIGDFLNGVCYILIGAVQRISDHSILYVPEHVDINKELYAYSIPTYIKQ</sequence>
<dbReference type="Gene3D" id="3.30.110.150">
    <property type="entry name" value="SepF-like protein"/>
    <property type="match status" value="1"/>
</dbReference>
<accession>A0A645HER1</accession>
<dbReference type="AlphaFoldDB" id="A0A645HER1"/>
<evidence type="ECO:0000313" key="4">
    <source>
        <dbReference type="EMBL" id="MPN36862.1"/>
    </source>
</evidence>
<protein>
    <submittedName>
        <fullName evidence="4">Cell division protein SepF</fullName>
    </submittedName>
</protein>
<comment type="caution">
    <text evidence="4">The sequence shown here is derived from an EMBL/GenBank/DDBJ whole genome shotgun (WGS) entry which is preliminary data.</text>
</comment>
<name>A0A645HER1_9ZZZZ</name>
<dbReference type="HAMAP" id="MF_01197">
    <property type="entry name" value="SepF"/>
    <property type="match status" value="1"/>
</dbReference>
<keyword evidence="3" id="KW-0131">Cell cycle</keyword>
<evidence type="ECO:0000256" key="1">
    <source>
        <dbReference type="ARBA" id="ARBA00022618"/>
    </source>
</evidence>
<reference evidence="4" key="1">
    <citation type="submission" date="2019-08" db="EMBL/GenBank/DDBJ databases">
        <authorList>
            <person name="Kucharzyk K."/>
            <person name="Murdoch R.W."/>
            <person name="Higgins S."/>
            <person name="Loffler F."/>
        </authorList>
    </citation>
    <scope>NUCLEOTIDE SEQUENCE</scope>
</reference>
<gene>
    <name evidence="4" type="primary">sepF_31</name>
    <name evidence="4" type="ORF">SDC9_184374</name>
</gene>
<dbReference type="PANTHER" id="PTHR35798:SF1">
    <property type="entry name" value="CELL DIVISION PROTEIN SEPF"/>
    <property type="match status" value="1"/>
</dbReference>
<proteinExistence type="inferred from homology"/>
<dbReference type="InterPro" id="IPR023052">
    <property type="entry name" value="Cell_div_SepF"/>
</dbReference>
<keyword evidence="1 4" id="KW-0132">Cell division</keyword>
<evidence type="ECO:0000256" key="2">
    <source>
        <dbReference type="ARBA" id="ARBA00023210"/>
    </source>
</evidence>
<evidence type="ECO:0000256" key="3">
    <source>
        <dbReference type="ARBA" id="ARBA00023306"/>
    </source>
</evidence>
<organism evidence="4">
    <name type="scientific">bioreactor metagenome</name>
    <dbReference type="NCBI Taxonomy" id="1076179"/>
    <lineage>
        <taxon>unclassified sequences</taxon>
        <taxon>metagenomes</taxon>
        <taxon>ecological metagenomes</taxon>
    </lineage>
</organism>
<dbReference type="GO" id="GO:0000917">
    <property type="term" value="P:division septum assembly"/>
    <property type="evidence" value="ECO:0007669"/>
    <property type="project" value="UniProtKB-KW"/>
</dbReference>